<dbReference type="GO" id="GO:0016020">
    <property type="term" value="C:membrane"/>
    <property type="evidence" value="ECO:0007669"/>
    <property type="project" value="UniProtKB-SubCell"/>
</dbReference>
<accession>A0A4R6EXI6</accession>
<comment type="subcellular location">
    <subcellularLocation>
        <location evidence="1">Membrane</location>
        <topology evidence="1">Single-pass membrane protein</topology>
    </subcellularLocation>
</comment>
<sequence>MYDQQFVETLIIFLSFLTVSGILVASVLYLERRH</sequence>
<evidence type="ECO:0000256" key="6">
    <source>
        <dbReference type="SAM" id="Phobius"/>
    </source>
</evidence>
<dbReference type="EMBL" id="SNVX01000001">
    <property type="protein sequence ID" value="TDN64469.1"/>
    <property type="molecule type" value="Genomic_DNA"/>
</dbReference>
<name>A0A4R6EXI6_SCAGO</name>
<evidence type="ECO:0000313" key="8">
    <source>
        <dbReference type="Proteomes" id="UP000295530"/>
    </source>
</evidence>
<proteinExistence type="predicted"/>
<gene>
    <name evidence="7" type="ORF">EC847_101396</name>
</gene>
<dbReference type="Proteomes" id="UP000295530">
    <property type="component" value="Unassembled WGS sequence"/>
</dbReference>
<evidence type="ECO:0000256" key="3">
    <source>
        <dbReference type="ARBA" id="ARBA00022989"/>
    </source>
</evidence>
<evidence type="ECO:0000256" key="4">
    <source>
        <dbReference type="ARBA" id="ARBA00023136"/>
    </source>
</evidence>
<organism evidence="7 8">
    <name type="scientific">Scandinavium goeteborgense</name>
    <dbReference type="NCBI Taxonomy" id="1851514"/>
    <lineage>
        <taxon>Bacteria</taxon>
        <taxon>Pseudomonadati</taxon>
        <taxon>Pseudomonadota</taxon>
        <taxon>Gammaproteobacteria</taxon>
        <taxon>Enterobacterales</taxon>
        <taxon>Enterobacteriaceae</taxon>
        <taxon>Scandinavium</taxon>
    </lineage>
</organism>
<dbReference type="NCBIfam" id="NF041475">
    <property type="entry name" value="membrane_YoaI"/>
    <property type="match status" value="1"/>
</dbReference>
<dbReference type="AlphaFoldDB" id="A0A4R6EXI6"/>
<keyword evidence="2 6" id="KW-0812">Transmembrane</keyword>
<keyword evidence="3 6" id="KW-1133">Transmembrane helix</keyword>
<dbReference type="InterPro" id="IPR048191">
    <property type="entry name" value="YoaI-like"/>
</dbReference>
<comment type="caution">
    <text evidence="7">The sequence shown here is derived from an EMBL/GenBank/DDBJ whole genome shotgun (WGS) entry which is preliminary data.</text>
</comment>
<evidence type="ECO:0000313" key="7">
    <source>
        <dbReference type="EMBL" id="TDN64469.1"/>
    </source>
</evidence>
<evidence type="ECO:0000256" key="1">
    <source>
        <dbReference type="ARBA" id="ARBA00004167"/>
    </source>
</evidence>
<protein>
    <recommendedName>
        <fullName evidence="5">Uncharacterized protein YoaI</fullName>
    </recommendedName>
</protein>
<feature type="transmembrane region" description="Helical" evidence="6">
    <location>
        <begin position="6"/>
        <end position="30"/>
    </location>
</feature>
<keyword evidence="8" id="KW-1185">Reference proteome</keyword>
<reference evidence="7 8" key="1">
    <citation type="submission" date="2019-03" db="EMBL/GenBank/DDBJ databases">
        <title>Genomic analyses of the natural microbiome of Caenorhabditis elegans.</title>
        <authorList>
            <person name="Samuel B."/>
        </authorList>
    </citation>
    <scope>NUCLEOTIDE SEQUENCE [LARGE SCALE GENOMIC DNA]</scope>
    <source>
        <strain evidence="7 8">BIGb0156</strain>
    </source>
</reference>
<evidence type="ECO:0000256" key="5">
    <source>
        <dbReference type="ARBA" id="ARBA00035689"/>
    </source>
</evidence>
<keyword evidence="4 6" id="KW-0472">Membrane</keyword>
<evidence type="ECO:0000256" key="2">
    <source>
        <dbReference type="ARBA" id="ARBA00022692"/>
    </source>
</evidence>